<gene>
    <name evidence="1" type="ORF">MU848_17565</name>
</gene>
<organism evidence="1 2">
    <name type="scientific">Sphingobium agri</name>
    <dbReference type="NCBI Taxonomy" id="2933566"/>
    <lineage>
        <taxon>Bacteria</taxon>
        <taxon>Pseudomonadati</taxon>
        <taxon>Pseudomonadota</taxon>
        <taxon>Alphaproteobacteria</taxon>
        <taxon>Sphingomonadales</taxon>
        <taxon>Sphingomonadaceae</taxon>
        <taxon>Sphingobium</taxon>
    </lineage>
</organism>
<dbReference type="EMBL" id="JALKHS010000021">
    <property type="protein sequence ID" value="MCK0533401.1"/>
    <property type="molecule type" value="Genomic_DNA"/>
</dbReference>
<evidence type="ECO:0000313" key="2">
    <source>
        <dbReference type="Proteomes" id="UP001203512"/>
    </source>
</evidence>
<sequence length="123" mass="13245">MRWAILAVLMASACTPAEDPEIESAKRLVARNLRDPGSAQFRDVTKCAGKPGMVTGEVNAKNGFGAYGGFELFFVHSGSAWMLSAYPFDAANEKDVSYFKKLVDVCYEGGNPDFGAFYNLSGG</sequence>
<evidence type="ECO:0000313" key="1">
    <source>
        <dbReference type="EMBL" id="MCK0533401.1"/>
    </source>
</evidence>
<reference evidence="1 2" key="1">
    <citation type="submission" date="2022-04" db="EMBL/GenBank/DDBJ databases">
        <authorList>
            <person name="Huq M.A."/>
        </authorList>
    </citation>
    <scope>NUCLEOTIDE SEQUENCE [LARGE SCALE GENOMIC DNA]</scope>
    <source>
        <strain evidence="1 2">MAH-33</strain>
    </source>
</reference>
<accession>A0ABT0E207</accession>
<name>A0ABT0E207_9SPHN</name>
<proteinExistence type="predicted"/>
<keyword evidence="2" id="KW-1185">Reference proteome</keyword>
<protein>
    <recommendedName>
        <fullName evidence="3">Lipoprotein</fullName>
    </recommendedName>
</protein>
<dbReference type="RefSeq" id="WP_247234562.1">
    <property type="nucleotide sequence ID" value="NZ_JALKHS010000021.1"/>
</dbReference>
<dbReference type="Proteomes" id="UP001203512">
    <property type="component" value="Unassembled WGS sequence"/>
</dbReference>
<evidence type="ECO:0008006" key="3">
    <source>
        <dbReference type="Google" id="ProtNLM"/>
    </source>
</evidence>
<comment type="caution">
    <text evidence="1">The sequence shown here is derived from an EMBL/GenBank/DDBJ whole genome shotgun (WGS) entry which is preliminary data.</text>
</comment>